<organism evidence="1 2">
    <name type="scientific">Ohtaekwangia kribbensis</name>
    <dbReference type="NCBI Taxonomy" id="688913"/>
    <lineage>
        <taxon>Bacteria</taxon>
        <taxon>Pseudomonadati</taxon>
        <taxon>Bacteroidota</taxon>
        <taxon>Cytophagia</taxon>
        <taxon>Cytophagales</taxon>
        <taxon>Fulvivirgaceae</taxon>
        <taxon>Ohtaekwangia</taxon>
    </lineage>
</organism>
<evidence type="ECO:0000313" key="1">
    <source>
        <dbReference type="EMBL" id="MFD1001678.1"/>
    </source>
</evidence>
<name>A0ABW3K6M8_9BACT</name>
<dbReference type="RefSeq" id="WP_377581830.1">
    <property type="nucleotide sequence ID" value="NZ_JBHTKA010000007.1"/>
</dbReference>
<proteinExistence type="predicted"/>
<dbReference type="Proteomes" id="UP001597112">
    <property type="component" value="Unassembled WGS sequence"/>
</dbReference>
<keyword evidence="2" id="KW-1185">Reference proteome</keyword>
<evidence type="ECO:0000313" key="2">
    <source>
        <dbReference type="Proteomes" id="UP001597112"/>
    </source>
</evidence>
<protein>
    <recommendedName>
        <fullName evidence="3">HEXXH motif-containing protein</fullName>
    </recommendedName>
</protein>
<evidence type="ECO:0008006" key="3">
    <source>
        <dbReference type="Google" id="ProtNLM"/>
    </source>
</evidence>
<sequence length="383" mass="44594">METIYAPTLSNIKLGKDTLRMHSQSHEDKHQTILRDFKGVLLKKWNMLIELLEKTDTNALTKLQGKISQLSEDQFTLIIMAPEVSFRLLNFNEHSVVLLTNFIIYSMDAELAKTKEEFDTNSYEELWTPNGDFFIRYNKEDKEFVTYEPYKLNWITPIDFFSPYCVKLTNDDVNETRTSKLLPYDFDEAESICNLLEETVEPLIGINNDYIKLINHFSRVIIFNKVIPVTGPPPFISGSDALHVGRTVISNPTDGDLEKMIEALVHESIHSKLYMIDETKRWMPSYDLSNKIGRVIPSSWTGNILTLNSLLQACFVWYGLYHFWSYAYQNNLYNEEHAVGRMNFIQAGFRKFDANELITKYNLKLEHELALCFSEIREEMLAN</sequence>
<comment type="caution">
    <text evidence="1">The sequence shown here is derived from an EMBL/GenBank/DDBJ whole genome shotgun (WGS) entry which is preliminary data.</text>
</comment>
<gene>
    <name evidence="1" type="ORF">ACFQ21_20270</name>
</gene>
<dbReference type="EMBL" id="JBHTKA010000007">
    <property type="protein sequence ID" value="MFD1001678.1"/>
    <property type="molecule type" value="Genomic_DNA"/>
</dbReference>
<accession>A0ABW3K6M8</accession>
<reference evidence="2" key="1">
    <citation type="journal article" date="2019" name="Int. J. Syst. Evol. Microbiol.">
        <title>The Global Catalogue of Microorganisms (GCM) 10K type strain sequencing project: providing services to taxonomists for standard genome sequencing and annotation.</title>
        <authorList>
            <consortium name="The Broad Institute Genomics Platform"/>
            <consortium name="The Broad Institute Genome Sequencing Center for Infectious Disease"/>
            <person name="Wu L."/>
            <person name="Ma J."/>
        </authorList>
    </citation>
    <scope>NUCLEOTIDE SEQUENCE [LARGE SCALE GENOMIC DNA]</scope>
    <source>
        <strain evidence="2">CCUG 58938</strain>
    </source>
</reference>